<evidence type="ECO:0000256" key="15">
    <source>
        <dbReference type="ARBA" id="ARBA00041063"/>
    </source>
</evidence>
<keyword evidence="5" id="KW-0597">Phosphoprotein</keyword>
<evidence type="ECO:0000256" key="10">
    <source>
        <dbReference type="ARBA" id="ARBA00023140"/>
    </source>
</evidence>
<dbReference type="Pfam" id="PF13561">
    <property type="entry name" value="adh_short_C2"/>
    <property type="match status" value="1"/>
</dbReference>
<comment type="catalytic activity">
    <reaction evidence="18">
        <text>(2E)-hexenoyl-CoA + NADPH + H(+) = hexanoyl-CoA + NADP(+)</text>
        <dbReference type="Rhea" id="RHEA:44956"/>
        <dbReference type="ChEBI" id="CHEBI:15378"/>
        <dbReference type="ChEBI" id="CHEBI:57783"/>
        <dbReference type="ChEBI" id="CHEBI:58349"/>
        <dbReference type="ChEBI" id="CHEBI:62077"/>
        <dbReference type="ChEBI" id="CHEBI:62620"/>
    </reaction>
    <physiologicalReaction direction="left-to-right" evidence="18">
        <dbReference type="Rhea" id="RHEA:44957"/>
    </physiologicalReaction>
</comment>
<keyword evidence="7" id="KW-0521">NADP</keyword>
<comment type="catalytic activity">
    <reaction evidence="17">
        <text>(2E)-tetradecenoyl-CoA + NADPH + H(+) = tetradecanoyl-CoA + NADP(+)</text>
        <dbReference type="Rhea" id="RHEA:44968"/>
        <dbReference type="ChEBI" id="CHEBI:15378"/>
        <dbReference type="ChEBI" id="CHEBI:57385"/>
        <dbReference type="ChEBI" id="CHEBI:57783"/>
        <dbReference type="ChEBI" id="CHEBI:58349"/>
        <dbReference type="ChEBI" id="CHEBI:61405"/>
    </reaction>
    <physiologicalReaction direction="left-to-right" evidence="17">
        <dbReference type="Rhea" id="RHEA:44969"/>
    </physiologicalReaction>
</comment>
<evidence type="ECO:0000256" key="18">
    <source>
        <dbReference type="ARBA" id="ARBA00049108"/>
    </source>
</evidence>
<accession>A0A2T7G5W6</accession>
<evidence type="ECO:0000313" key="22">
    <source>
        <dbReference type="EMBL" id="PVA09811.1"/>
    </source>
</evidence>
<evidence type="ECO:0000256" key="12">
    <source>
        <dbReference type="ARBA" id="ARBA00037124"/>
    </source>
</evidence>
<evidence type="ECO:0000313" key="23">
    <source>
        <dbReference type="Proteomes" id="UP000244446"/>
    </source>
</evidence>
<dbReference type="EMBL" id="QCYH01000006">
    <property type="protein sequence ID" value="PVA09811.1"/>
    <property type="molecule type" value="Genomic_DNA"/>
</dbReference>
<comment type="catalytic activity">
    <reaction evidence="16">
        <text>(2E)-dodecenoyl-CoA + NADPH + H(+) = dodecanoyl-CoA + NADP(+)</text>
        <dbReference type="Rhea" id="RHEA:44964"/>
        <dbReference type="ChEBI" id="CHEBI:15378"/>
        <dbReference type="ChEBI" id="CHEBI:57330"/>
        <dbReference type="ChEBI" id="CHEBI:57375"/>
        <dbReference type="ChEBI" id="CHEBI:57783"/>
        <dbReference type="ChEBI" id="CHEBI:58349"/>
    </reaction>
    <physiologicalReaction direction="left-to-right" evidence="16">
        <dbReference type="Rhea" id="RHEA:44965"/>
    </physiologicalReaction>
</comment>
<protein>
    <recommendedName>
        <fullName evidence="15">Peroxisomal trans-2-enoyl-CoA reductase</fullName>
        <ecNumber evidence="14">1.3.1.38</ecNumber>
    </recommendedName>
</protein>
<comment type="subunit">
    <text evidence="13">Interacts with PEX5, probably required to target it into peroxisomes.</text>
</comment>
<dbReference type="PANTHER" id="PTHR24317:SF7">
    <property type="entry name" value="PEROXISOMAL TRANS-2-ENOYL-COA REDUCTASE"/>
    <property type="match status" value="1"/>
</dbReference>
<comment type="catalytic activity">
    <reaction evidence="20">
        <text>(2E)-decenoyl-CoA + NADPH + H(+) = decanoyl-CoA + NADP(+)</text>
        <dbReference type="Rhea" id="RHEA:44960"/>
        <dbReference type="ChEBI" id="CHEBI:15378"/>
        <dbReference type="ChEBI" id="CHEBI:57783"/>
        <dbReference type="ChEBI" id="CHEBI:58349"/>
        <dbReference type="ChEBI" id="CHEBI:61406"/>
        <dbReference type="ChEBI" id="CHEBI:61430"/>
    </reaction>
    <physiologicalReaction direction="left-to-right" evidence="20">
        <dbReference type="Rhea" id="RHEA:44961"/>
    </physiologicalReaction>
</comment>
<evidence type="ECO:0000256" key="19">
    <source>
        <dbReference type="ARBA" id="ARBA00049251"/>
    </source>
</evidence>
<dbReference type="PRINTS" id="PR00080">
    <property type="entry name" value="SDRFAMILY"/>
</dbReference>
<evidence type="ECO:0000256" key="13">
    <source>
        <dbReference type="ARBA" id="ARBA00038622"/>
    </source>
</evidence>
<comment type="pathway">
    <text evidence="2">Lipid metabolism.</text>
</comment>
<dbReference type="Gene3D" id="3.40.50.720">
    <property type="entry name" value="NAD(P)-binding Rossmann-like Domain"/>
    <property type="match status" value="1"/>
</dbReference>
<keyword evidence="10" id="KW-0576">Peroxisome</keyword>
<dbReference type="AlphaFoldDB" id="A0A2T7G5W6"/>
<evidence type="ECO:0000256" key="1">
    <source>
        <dbReference type="ARBA" id="ARBA00004275"/>
    </source>
</evidence>
<comment type="subcellular location">
    <subcellularLocation>
        <location evidence="1">Peroxisome</location>
    </subcellularLocation>
</comment>
<keyword evidence="4" id="KW-0444">Lipid biosynthesis</keyword>
<comment type="catalytic activity">
    <reaction evidence="21">
        <text>(2E)-octenoyl-CoA + NADPH + H(+) = octanoyl-CoA + NADP(+)</text>
        <dbReference type="Rhea" id="RHEA:44952"/>
        <dbReference type="ChEBI" id="CHEBI:15378"/>
        <dbReference type="ChEBI" id="CHEBI:57386"/>
        <dbReference type="ChEBI" id="CHEBI:57783"/>
        <dbReference type="ChEBI" id="CHEBI:58349"/>
        <dbReference type="ChEBI" id="CHEBI:62242"/>
    </reaction>
    <physiologicalReaction direction="left-to-right" evidence="21">
        <dbReference type="Rhea" id="RHEA:44953"/>
    </physiologicalReaction>
</comment>
<evidence type="ECO:0000256" key="9">
    <source>
        <dbReference type="ARBA" id="ARBA00023098"/>
    </source>
</evidence>
<dbReference type="GO" id="GO:0006633">
    <property type="term" value="P:fatty acid biosynthetic process"/>
    <property type="evidence" value="ECO:0007669"/>
    <property type="project" value="UniProtKB-KW"/>
</dbReference>
<evidence type="ECO:0000256" key="2">
    <source>
        <dbReference type="ARBA" id="ARBA00005189"/>
    </source>
</evidence>
<evidence type="ECO:0000256" key="17">
    <source>
        <dbReference type="ARBA" id="ARBA00048686"/>
    </source>
</evidence>
<keyword evidence="11" id="KW-0275">Fatty acid biosynthesis</keyword>
<keyword evidence="6" id="KW-0276">Fatty acid metabolism</keyword>
<comment type="catalytic activity">
    <reaction evidence="19">
        <text>a (2E)-enoyl-CoA + NADPH + H(+) = a 2,3-saturated acyl-CoA + NADP(+)</text>
        <dbReference type="Rhea" id="RHEA:33763"/>
        <dbReference type="ChEBI" id="CHEBI:15378"/>
        <dbReference type="ChEBI" id="CHEBI:57783"/>
        <dbReference type="ChEBI" id="CHEBI:58349"/>
        <dbReference type="ChEBI" id="CHEBI:58856"/>
        <dbReference type="ChEBI" id="CHEBI:65111"/>
        <dbReference type="EC" id="1.3.1.38"/>
    </reaction>
    <physiologicalReaction direction="left-to-right" evidence="19">
        <dbReference type="Rhea" id="RHEA:33764"/>
    </physiologicalReaction>
</comment>
<dbReference type="Proteomes" id="UP000244446">
    <property type="component" value="Unassembled WGS sequence"/>
</dbReference>
<proteinExistence type="inferred from homology"/>
<dbReference type="SUPFAM" id="SSF51735">
    <property type="entry name" value="NAD(P)-binding Rossmann-fold domains"/>
    <property type="match status" value="1"/>
</dbReference>
<dbReference type="InterPro" id="IPR052388">
    <property type="entry name" value="Peroxisomal_t2-enoyl-CoA_red"/>
</dbReference>
<evidence type="ECO:0000256" key="6">
    <source>
        <dbReference type="ARBA" id="ARBA00022832"/>
    </source>
</evidence>
<comment type="function">
    <text evidence="12">Participates in chain elongation of fatty acids. Catalyzes the reduction of trans-2-enoyl-CoAs of varying chain lengths from 6:1 to 16:1, having maximum activity with 10:1 CoA. Has no 2,4-dienoyl-CoA reductase activity.</text>
</comment>
<keyword evidence="8" id="KW-0560">Oxidoreductase</keyword>
<name>A0A2T7G5W6_9RHOB</name>
<evidence type="ECO:0000256" key="4">
    <source>
        <dbReference type="ARBA" id="ARBA00022516"/>
    </source>
</evidence>
<gene>
    <name evidence="22" type="ORF">DC366_11880</name>
</gene>
<dbReference type="PRINTS" id="PR00081">
    <property type="entry name" value="GDHRDH"/>
</dbReference>
<dbReference type="EC" id="1.3.1.38" evidence="14"/>
<dbReference type="FunFam" id="3.40.50.720:FF:000084">
    <property type="entry name" value="Short-chain dehydrogenase reductase"/>
    <property type="match status" value="1"/>
</dbReference>
<evidence type="ECO:0000256" key="8">
    <source>
        <dbReference type="ARBA" id="ARBA00023002"/>
    </source>
</evidence>
<reference evidence="22 23" key="1">
    <citation type="submission" date="2018-04" db="EMBL/GenBank/DDBJ databases">
        <title>Pelagivirga bohaiensis gen. nov., sp. nov., a bacterium isolated from the Bohai Sea.</title>
        <authorList>
            <person name="Ji X."/>
        </authorList>
    </citation>
    <scope>NUCLEOTIDE SEQUENCE [LARGE SCALE GENOMIC DNA]</scope>
    <source>
        <strain evidence="22 23">BH-SD19</strain>
    </source>
</reference>
<sequence>MSVSDFTPQPVLRDDIFNGQGAVVSGAGSGIGRAIALRLCALGMAVTGFGRREDALKETADLAADMPGSFDFEALNVRDTEALDAAMARSGDRHGINLLVNNAGGQFFAPATKISRKGWDSVLDLNLSAVFSATKSAYPYLKAAQGAVVNISLSGIDRGSMGLAHSVAARAGVLGLTRTLALEWAGDGIRLNCLGPGTVVTAGLSDEAARQMLDSLVAATPMGRTTSVEEVAELTAFLASPAGALMTGQLIQIDGAAHLGPGLHMIDGGSNE</sequence>
<evidence type="ECO:0000256" key="20">
    <source>
        <dbReference type="ARBA" id="ARBA00049386"/>
    </source>
</evidence>
<evidence type="ECO:0000256" key="3">
    <source>
        <dbReference type="ARBA" id="ARBA00006484"/>
    </source>
</evidence>
<keyword evidence="23" id="KW-1185">Reference proteome</keyword>
<comment type="caution">
    <text evidence="22">The sequence shown here is derived from an EMBL/GenBank/DDBJ whole genome shotgun (WGS) entry which is preliminary data.</text>
</comment>
<dbReference type="PANTHER" id="PTHR24317">
    <property type="entry name" value="PEROXISOMAL TRANS-2-ENOYL-COA REDUCTASE"/>
    <property type="match status" value="1"/>
</dbReference>
<evidence type="ECO:0000256" key="7">
    <source>
        <dbReference type="ARBA" id="ARBA00022857"/>
    </source>
</evidence>
<evidence type="ECO:0000256" key="11">
    <source>
        <dbReference type="ARBA" id="ARBA00023160"/>
    </source>
</evidence>
<evidence type="ECO:0000256" key="16">
    <source>
        <dbReference type="ARBA" id="ARBA00047570"/>
    </source>
</evidence>
<dbReference type="InterPro" id="IPR002347">
    <property type="entry name" value="SDR_fam"/>
</dbReference>
<keyword evidence="9" id="KW-0443">Lipid metabolism</keyword>
<dbReference type="GO" id="GO:0019166">
    <property type="term" value="F:trans-2-enoyl-CoA reductase (NADPH) activity"/>
    <property type="evidence" value="ECO:0007669"/>
    <property type="project" value="UniProtKB-EC"/>
</dbReference>
<dbReference type="OrthoDB" id="7745792at2"/>
<dbReference type="InterPro" id="IPR036291">
    <property type="entry name" value="NAD(P)-bd_dom_sf"/>
</dbReference>
<evidence type="ECO:0000256" key="21">
    <source>
        <dbReference type="ARBA" id="ARBA00049559"/>
    </source>
</evidence>
<dbReference type="RefSeq" id="WP_108692434.1">
    <property type="nucleotide sequence ID" value="NZ_QCYH01000006.1"/>
</dbReference>
<comment type="similarity">
    <text evidence="3">Belongs to the short-chain dehydrogenases/reductases (SDR) family.</text>
</comment>
<organism evidence="22 23">
    <name type="scientific">Pelagivirga sediminicola</name>
    <dbReference type="NCBI Taxonomy" id="2170575"/>
    <lineage>
        <taxon>Bacteria</taxon>
        <taxon>Pseudomonadati</taxon>
        <taxon>Pseudomonadota</taxon>
        <taxon>Alphaproteobacteria</taxon>
        <taxon>Rhodobacterales</taxon>
        <taxon>Paracoccaceae</taxon>
        <taxon>Pelagivirga</taxon>
    </lineage>
</organism>
<evidence type="ECO:0000256" key="5">
    <source>
        <dbReference type="ARBA" id="ARBA00022553"/>
    </source>
</evidence>
<evidence type="ECO:0000256" key="14">
    <source>
        <dbReference type="ARBA" id="ARBA00038849"/>
    </source>
</evidence>